<sequence length="1004" mass="108473">MSESTSLSELDRDNDGYLNTVEEDAGSNPDDNSSTPKTVAEDLYNEAKALLDSLNAEKATLSDGGFTKYEVADLRDKSSQLENLKQKALDAAEYVHKEDGKQDLIDKIEKLAFTVPDETNHSNTTWVGGTMLNGSMLGDEPVVLSTKLDSSFRGKDVKELAKTEQTIDISSDKLKDPDSNTPTLLDSDWKYTRPNGSGGGYTKYKVEGGKIIFQVDPEKAEVLDGNTNEVFTVESDDGSMLRYVVSLAGTSKKIDIANILIADNLSDLKTGNIPNGDHTNDKRFETITVKLNGDVDKETFVKLSVKNSAGEVVVSGVKNISNGSELTFDILSSKDLADGKYTFEATKVADSKGNTIANERVVKHEIVVDTVAPVIETSYEVDSHGKPFVNFYTDETALYIFDDNNKTNNKVSAWQSKVPMSTDTRFEAQEGHKYFFFDKAGNYSEVVVSIPKVLNRLTADMTTGTGPDNATKDADKAQGTSDSSQFKTTNGDDNIIIYKAANSGEEYAGFIDGGTGRGEKAITLDTAGGNDTIQARGIGGHTNINTGEGNDKIILDQGIIGYGPNSVYYGGMNGPQTINMGAGNDTLKVGKFSMWNNGESVNSFYKTTTRILMGDGNDVIDVAGTVWADSDNGEPYSNYINLGRGDDSLHIGGKLADTFNTGTNVVYASNVIDLGSGKDALTVDGAVEGNALILSDDASTITLNSKVTGLATFVLGSGEDVVTFKEAVSFGGGYYESISPVVNTYLENKKAGAPNQNWYAESASKLDKLDVLMKPFIDLGDGNNTLTFENTLANADIKSGNGNDTITISNTLSNSNIATGAGADHVFVENWNTATKIKVDLGDGNDTIEVSSLGRQNGNSPQIFQNVIDGGDGYDVFNTNKQEITLNMYAKDKVNTISLVNMEEINLNGTSMLHVGTSGGLKAITVDNKSQYSAEIFVNGHDKDIVNLERFQSDEHRWKLTNNNIKVQDHNGTYNEYTYTVDNQNTNIKLYLSTDIKTVHEIVI</sequence>
<organism evidence="2 3">
    <name type="scientific">Gallibacterium anatis</name>
    <dbReference type="NCBI Taxonomy" id="750"/>
    <lineage>
        <taxon>Bacteria</taxon>
        <taxon>Pseudomonadati</taxon>
        <taxon>Pseudomonadota</taxon>
        <taxon>Gammaproteobacteria</taxon>
        <taxon>Pasteurellales</taxon>
        <taxon>Pasteurellaceae</taxon>
        <taxon>Gallibacterium</taxon>
    </lineage>
</organism>
<evidence type="ECO:0000313" key="2">
    <source>
        <dbReference type="EMBL" id="KGQ29838.1"/>
    </source>
</evidence>
<dbReference type="InterPro" id="IPR011049">
    <property type="entry name" value="Serralysin-like_metalloprot_C"/>
</dbReference>
<feature type="region of interest" description="Disordered" evidence="1">
    <location>
        <begin position="461"/>
        <end position="488"/>
    </location>
</feature>
<accession>A0A0A2XCG2</accession>
<reference evidence="2 3" key="1">
    <citation type="submission" date="2014-08" db="EMBL/GenBank/DDBJ databases">
        <title>Chaperone-usher fimbriae in a diverse selection of Gallibacterium genomes.</title>
        <authorList>
            <person name="Kudirkiene E."/>
            <person name="Bager R.J."/>
            <person name="Johnson T.J."/>
            <person name="Bojesen A.M."/>
        </authorList>
    </citation>
    <scope>NUCLEOTIDE SEQUENCE [LARGE SCALE GENOMIC DNA]</scope>
    <source>
        <strain evidence="2 3">20558/3kl.</strain>
    </source>
</reference>
<feature type="region of interest" description="Disordered" evidence="1">
    <location>
        <begin position="1"/>
        <end position="39"/>
    </location>
</feature>
<evidence type="ECO:0000313" key="3">
    <source>
        <dbReference type="Proteomes" id="UP000030526"/>
    </source>
</evidence>
<evidence type="ECO:0000256" key="1">
    <source>
        <dbReference type="SAM" id="MobiDB-lite"/>
    </source>
</evidence>
<dbReference type="Gene3D" id="2.160.20.160">
    <property type="match status" value="2"/>
</dbReference>
<gene>
    <name evidence="2" type="ORF">JP32_10195</name>
</gene>
<feature type="compositionally biased region" description="Polar residues" evidence="1">
    <location>
        <begin position="478"/>
        <end position="488"/>
    </location>
</feature>
<dbReference type="RefSeq" id="WP_039084707.1">
    <property type="nucleotide sequence ID" value="NZ_JPXS01000061.1"/>
</dbReference>
<dbReference type="AlphaFoldDB" id="A0A0A2XCG2"/>
<protein>
    <submittedName>
        <fullName evidence="2">Uncharacterized protein</fullName>
    </submittedName>
</protein>
<dbReference type="Proteomes" id="UP000030526">
    <property type="component" value="Unassembled WGS sequence"/>
</dbReference>
<comment type="caution">
    <text evidence="2">The sequence shown here is derived from an EMBL/GenBank/DDBJ whole genome shotgun (WGS) entry which is preliminary data.</text>
</comment>
<dbReference type="EMBL" id="JPXS01000061">
    <property type="protein sequence ID" value="KGQ29838.1"/>
    <property type="molecule type" value="Genomic_DNA"/>
</dbReference>
<proteinExistence type="predicted"/>
<dbReference type="SUPFAM" id="SSF51120">
    <property type="entry name" value="beta-Roll"/>
    <property type="match status" value="1"/>
</dbReference>
<name>A0A0A2XCG2_9PAST</name>